<protein>
    <submittedName>
        <fullName evidence="1">Uncharacterized protein</fullName>
    </submittedName>
</protein>
<comment type="caution">
    <text evidence="1">The sequence shown here is derived from an EMBL/GenBank/DDBJ whole genome shotgun (WGS) entry which is preliminary data.</text>
</comment>
<organism evidence="1 2">
    <name type="scientific">Roseivivax isoporae LMG 25204</name>
    <dbReference type="NCBI Taxonomy" id="1449351"/>
    <lineage>
        <taxon>Bacteria</taxon>
        <taxon>Pseudomonadati</taxon>
        <taxon>Pseudomonadota</taxon>
        <taxon>Alphaproteobacteria</taxon>
        <taxon>Rhodobacterales</taxon>
        <taxon>Roseobacteraceae</taxon>
        <taxon>Roseivivax</taxon>
    </lineage>
</organism>
<dbReference type="Proteomes" id="UP000023430">
    <property type="component" value="Unassembled WGS sequence"/>
</dbReference>
<dbReference type="eggNOG" id="ENOG50331T7">
    <property type="taxonomic scope" value="Bacteria"/>
</dbReference>
<dbReference type="AlphaFoldDB" id="X7FCI2"/>
<evidence type="ECO:0000313" key="1">
    <source>
        <dbReference type="EMBL" id="ETX30453.1"/>
    </source>
</evidence>
<reference evidence="1 2" key="1">
    <citation type="submission" date="2014-01" db="EMBL/GenBank/DDBJ databases">
        <title>Roseivivax isoporae LMG 25204 Genome Sequencing.</title>
        <authorList>
            <person name="Lai Q."/>
            <person name="Li G."/>
            <person name="Shao Z."/>
        </authorList>
    </citation>
    <scope>NUCLEOTIDE SEQUENCE [LARGE SCALE GENOMIC DNA]</scope>
    <source>
        <strain evidence="1 2">LMG 25204</strain>
    </source>
</reference>
<accession>X7FCI2</accession>
<evidence type="ECO:0000313" key="2">
    <source>
        <dbReference type="Proteomes" id="UP000023430"/>
    </source>
</evidence>
<dbReference type="EMBL" id="JAME01000003">
    <property type="protein sequence ID" value="ETX30453.1"/>
    <property type="molecule type" value="Genomic_DNA"/>
</dbReference>
<dbReference type="RefSeq" id="WP_051491757.1">
    <property type="nucleotide sequence ID" value="NZ_JAME01000003.1"/>
</dbReference>
<proteinExistence type="predicted"/>
<name>X7FCI2_9RHOB</name>
<sequence length="156" mass="16948">MEQTRMIPDTGPVPPREVASLCGAEQRFVAILRLWQTGEGGRAALWSRMSDEMGAARAGSCLSAFQDVAEHLAVRGWRAPTINPPDAPRLTRDEDDLCRLVTAAAEGAREEALELALFLVRPEALLPLVHAASRVGLPLLCAECRARLFARPGTLH</sequence>
<keyword evidence="2" id="KW-1185">Reference proteome</keyword>
<dbReference type="STRING" id="1449351.RISW2_12345"/>
<gene>
    <name evidence="1" type="ORF">RISW2_12345</name>
</gene>